<accession>A0A1G7YQ78</accession>
<keyword evidence="2" id="KW-1185">Reference proteome</keyword>
<dbReference type="RefSeq" id="WP_090598091.1">
    <property type="nucleotide sequence ID" value="NZ_FNCS01000015.1"/>
</dbReference>
<dbReference type="Proteomes" id="UP000199495">
    <property type="component" value="Unassembled WGS sequence"/>
</dbReference>
<sequence>MKSEHDREPTPDETAGIVWWNSLSEADRADWLARAGSAVPADAWAAYKRSGDADRQPRIVN</sequence>
<reference evidence="1 2" key="1">
    <citation type="submission" date="2016-10" db="EMBL/GenBank/DDBJ databases">
        <authorList>
            <person name="de Groot N.N."/>
        </authorList>
    </citation>
    <scope>NUCLEOTIDE SEQUENCE [LARGE SCALE GENOMIC DNA]</scope>
    <source>
        <strain evidence="1 2">CGMCC 1.10267</strain>
    </source>
</reference>
<name>A0A1G7YQ78_9HYPH</name>
<proteinExistence type="predicted"/>
<evidence type="ECO:0000313" key="2">
    <source>
        <dbReference type="Proteomes" id="UP000199495"/>
    </source>
</evidence>
<dbReference type="OrthoDB" id="7031700at2"/>
<dbReference type="EMBL" id="FNCS01000015">
    <property type="protein sequence ID" value="SDG98698.1"/>
    <property type="molecule type" value="Genomic_DNA"/>
</dbReference>
<organism evidence="1 2">
    <name type="scientific">Pelagibacterium luteolum</name>
    <dbReference type="NCBI Taxonomy" id="440168"/>
    <lineage>
        <taxon>Bacteria</taxon>
        <taxon>Pseudomonadati</taxon>
        <taxon>Pseudomonadota</taxon>
        <taxon>Alphaproteobacteria</taxon>
        <taxon>Hyphomicrobiales</taxon>
        <taxon>Devosiaceae</taxon>
        <taxon>Pelagibacterium</taxon>
    </lineage>
</organism>
<gene>
    <name evidence="1" type="ORF">SAMN04487974_11522</name>
</gene>
<dbReference type="AlphaFoldDB" id="A0A1G7YQ78"/>
<evidence type="ECO:0000313" key="1">
    <source>
        <dbReference type="EMBL" id="SDG98698.1"/>
    </source>
</evidence>
<protein>
    <submittedName>
        <fullName evidence="1">Uncharacterized protein</fullName>
    </submittedName>
</protein>